<dbReference type="Gene3D" id="1.10.600.10">
    <property type="entry name" value="Farnesyl Diphosphate Synthase"/>
    <property type="match status" value="1"/>
</dbReference>
<dbReference type="SUPFAM" id="SSF48576">
    <property type="entry name" value="Terpenoid synthases"/>
    <property type="match status" value="1"/>
</dbReference>
<dbReference type="PANTHER" id="PTHR12001:SF69">
    <property type="entry name" value="ALL TRANS-POLYPRENYL-DIPHOSPHATE SYNTHASE PDSS1"/>
    <property type="match status" value="1"/>
</dbReference>
<proteinExistence type="inferred from homology"/>
<dbReference type="InterPro" id="IPR033749">
    <property type="entry name" value="Polyprenyl_synt_CS"/>
</dbReference>
<gene>
    <name evidence="6" type="ORF">BC335_0477</name>
</gene>
<protein>
    <submittedName>
        <fullName evidence="6">Farnesyl pyrophosphate synthetase</fullName>
    </submittedName>
</protein>
<dbReference type="EMBL" id="CP017982">
    <property type="protein sequence ID" value="AYE61009.1"/>
    <property type="molecule type" value="Genomic_DNA"/>
</dbReference>
<dbReference type="Pfam" id="PF00348">
    <property type="entry name" value="polyprenyl_synt"/>
    <property type="match status" value="1"/>
</dbReference>
<evidence type="ECO:0000313" key="6">
    <source>
        <dbReference type="EMBL" id="AYE61009.1"/>
    </source>
</evidence>
<comment type="cofactor">
    <cofactor evidence="1">
        <name>Mg(2+)</name>
        <dbReference type="ChEBI" id="CHEBI:18420"/>
    </cofactor>
</comment>
<dbReference type="Proteomes" id="UP000267794">
    <property type="component" value="Chromosome"/>
</dbReference>
<evidence type="ECO:0000256" key="3">
    <source>
        <dbReference type="ARBA" id="ARBA00022679"/>
    </source>
</evidence>
<name>A0A386RD88_LACHE</name>
<keyword evidence="4" id="KW-0479">Metal-binding</keyword>
<organism evidence="6 7">
    <name type="scientific">Lactobacillus helveticus</name>
    <name type="common">Lactobacillus suntoryeus</name>
    <dbReference type="NCBI Taxonomy" id="1587"/>
    <lineage>
        <taxon>Bacteria</taxon>
        <taxon>Bacillati</taxon>
        <taxon>Bacillota</taxon>
        <taxon>Bacilli</taxon>
        <taxon>Lactobacillales</taxon>
        <taxon>Lactobacillaceae</taxon>
        <taxon>Lactobacillus</taxon>
    </lineage>
</organism>
<dbReference type="GO" id="GO:0008299">
    <property type="term" value="P:isoprenoid biosynthetic process"/>
    <property type="evidence" value="ECO:0007669"/>
    <property type="project" value="InterPro"/>
</dbReference>
<dbReference type="GO" id="GO:0004659">
    <property type="term" value="F:prenyltransferase activity"/>
    <property type="evidence" value="ECO:0007669"/>
    <property type="project" value="InterPro"/>
</dbReference>
<keyword evidence="5" id="KW-0460">Magnesium</keyword>
<dbReference type="PANTHER" id="PTHR12001">
    <property type="entry name" value="GERANYLGERANYL PYROPHOSPHATE SYNTHASE"/>
    <property type="match status" value="1"/>
</dbReference>
<dbReference type="InterPro" id="IPR000092">
    <property type="entry name" value="Polyprenyl_synt"/>
</dbReference>
<accession>A0A386RD88</accession>
<keyword evidence="3" id="KW-0808">Transferase</keyword>
<dbReference type="GO" id="GO:0046872">
    <property type="term" value="F:metal ion binding"/>
    <property type="evidence" value="ECO:0007669"/>
    <property type="project" value="UniProtKB-KW"/>
</dbReference>
<comment type="similarity">
    <text evidence="2">Belongs to the FPP/GGPP synthase family.</text>
</comment>
<reference evidence="6 7" key="1">
    <citation type="submission" date="2016-10" db="EMBL/GenBank/DDBJ databases">
        <title>Complete genomic sequencing of Lactobacillus helveticus LH99 and comparative genome analysis.</title>
        <authorList>
            <person name="Li N."/>
            <person name="You C."/>
            <person name="Liu Z."/>
        </authorList>
    </citation>
    <scope>NUCLEOTIDE SEQUENCE [LARGE SCALE GENOMIC DNA]</scope>
    <source>
        <strain evidence="6 7">LH99</strain>
    </source>
</reference>
<evidence type="ECO:0000256" key="5">
    <source>
        <dbReference type="ARBA" id="ARBA00022842"/>
    </source>
</evidence>
<dbReference type="AlphaFoldDB" id="A0A386RD88"/>
<evidence type="ECO:0000256" key="1">
    <source>
        <dbReference type="ARBA" id="ARBA00001946"/>
    </source>
</evidence>
<sequence length="102" mass="11308">MADNGGKYLRPSLLLLAAHVVGKVNQQTINLASSIEILHMATLIHDDTIDDSDLRRGNISIQAELGKDVAVYAGDLLFTNFFDLMLDTTTEHQLPRNKFRGL</sequence>
<evidence type="ECO:0000313" key="7">
    <source>
        <dbReference type="Proteomes" id="UP000267794"/>
    </source>
</evidence>
<dbReference type="PROSITE" id="PS00723">
    <property type="entry name" value="POLYPRENYL_SYNTHASE_1"/>
    <property type="match status" value="1"/>
</dbReference>
<evidence type="ECO:0000256" key="4">
    <source>
        <dbReference type="ARBA" id="ARBA00022723"/>
    </source>
</evidence>
<dbReference type="InterPro" id="IPR008949">
    <property type="entry name" value="Isoprenoid_synthase_dom_sf"/>
</dbReference>
<evidence type="ECO:0000256" key="2">
    <source>
        <dbReference type="ARBA" id="ARBA00006706"/>
    </source>
</evidence>